<feature type="domain" description="DnaJ homologue subfamily C GRV2/DNAJC13 N-terminal" evidence="2">
    <location>
        <begin position="28"/>
        <end position="122"/>
    </location>
</feature>
<dbReference type="GO" id="GO:0010008">
    <property type="term" value="C:endosome membrane"/>
    <property type="evidence" value="ECO:0007669"/>
    <property type="project" value="TreeGrafter"/>
</dbReference>
<evidence type="ECO:0000256" key="1">
    <source>
        <dbReference type="SAM" id="MobiDB-lite"/>
    </source>
</evidence>
<dbReference type="PANTHER" id="PTHR36983:SF2">
    <property type="entry name" value="DNAJ HOMOLOG SUBFAMILY C MEMBER 13"/>
    <property type="match status" value="1"/>
</dbReference>
<feature type="compositionally biased region" description="Polar residues" evidence="1">
    <location>
        <begin position="864"/>
        <end position="879"/>
    </location>
</feature>
<protein>
    <recommendedName>
        <fullName evidence="2">DnaJ homologue subfamily C GRV2/DNAJC13 N-terminal domain-containing protein</fullName>
    </recommendedName>
</protein>
<dbReference type="GO" id="GO:0006898">
    <property type="term" value="P:receptor-mediated endocytosis"/>
    <property type="evidence" value="ECO:0007669"/>
    <property type="project" value="TreeGrafter"/>
</dbReference>
<gene>
    <name evidence="3" type="ORF">GTHE00462_LOCUS4193</name>
</gene>
<dbReference type="InterPro" id="IPR045802">
    <property type="entry name" value="GRV2/DNAJC13_N"/>
</dbReference>
<evidence type="ECO:0000259" key="2">
    <source>
        <dbReference type="Pfam" id="PF19432"/>
    </source>
</evidence>
<evidence type="ECO:0000313" key="3">
    <source>
        <dbReference type="EMBL" id="CAE2257543.1"/>
    </source>
</evidence>
<dbReference type="Pfam" id="PF19432">
    <property type="entry name" value="RME-8_N"/>
    <property type="match status" value="1"/>
</dbReference>
<proteinExistence type="predicted"/>
<dbReference type="EMBL" id="HBKN01005095">
    <property type="protein sequence ID" value="CAE2257543.1"/>
    <property type="molecule type" value="Transcribed_RNA"/>
</dbReference>
<organism evidence="3">
    <name type="scientific">Guillardia theta</name>
    <name type="common">Cryptophyte</name>
    <name type="synonym">Cryptomonas phi</name>
    <dbReference type="NCBI Taxonomy" id="55529"/>
    <lineage>
        <taxon>Eukaryota</taxon>
        <taxon>Cryptophyceae</taxon>
        <taxon>Pyrenomonadales</taxon>
        <taxon>Geminigeraceae</taxon>
        <taxon>Guillardia</taxon>
    </lineage>
</organism>
<dbReference type="GO" id="GO:2000641">
    <property type="term" value="P:regulation of early endosome to late endosome transport"/>
    <property type="evidence" value="ECO:0007669"/>
    <property type="project" value="InterPro"/>
</dbReference>
<dbReference type="InterPro" id="IPR044978">
    <property type="entry name" value="GRV2/DNAJC13"/>
</dbReference>
<dbReference type="GO" id="GO:0007032">
    <property type="term" value="P:endosome organization"/>
    <property type="evidence" value="ECO:0007669"/>
    <property type="project" value="InterPro"/>
</dbReference>
<dbReference type="InterPro" id="IPR016024">
    <property type="entry name" value="ARM-type_fold"/>
</dbReference>
<dbReference type="SUPFAM" id="SSF48371">
    <property type="entry name" value="ARM repeat"/>
    <property type="match status" value="1"/>
</dbReference>
<name>A0A7S4N0A5_GUITH</name>
<dbReference type="PANTHER" id="PTHR36983">
    <property type="entry name" value="DNAJ HOMOLOG SUBFAMILY C MEMBER 13"/>
    <property type="match status" value="1"/>
</dbReference>
<accession>A0A7S4N0A5</accession>
<reference evidence="3" key="1">
    <citation type="submission" date="2021-01" db="EMBL/GenBank/DDBJ databases">
        <authorList>
            <person name="Corre E."/>
            <person name="Pelletier E."/>
            <person name="Niang G."/>
            <person name="Scheremetjew M."/>
            <person name="Finn R."/>
            <person name="Kale V."/>
            <person name="Holt S."/>
            <person name="Cochrane G."/>
            <person name="Meng A."/>
            <person name="Brown T."/>
            <person name="Cohen L."/>
        </authorList>
    </citation>
    <scope>NUCLEOTIDE SEQUENCE</scope>
    <source>
        <strain evidence="3">CCMP 2712</strain>
    </source>
</reference>
<feature type="region of interest" description="Disordered" evidence="1">
    <location>
        <begin position="864"/>
        <end position="885"/>
    </location>
</feature>
<sequence length="1433" mass="160748">MDLLSRILPASLFSSLRVPWQESATATLQQRGRSARVRSAVNNWPLLFQRLRSDLSDASLIWNESTRNELREALQEEEEALIASIEVYGASNVTWNDEDFFVHYRSLEQEVRVGAYYLRFVLFDDFDVEVLGSGASRFLGQLYHSFLTEQNPAVKVDCLLAMSKVYKRWSNQPFDSLTLSSLVRILADTDCSKNVRNALIDFLQTAICNPVNARNLLSFPLFIPSILQILSSSMSSDYVQMDWISMDKIGMTIKCANLLHVLVSRTSSKATNKIVRPLPLAQRVLSKDERVRQVVWLLLLPNETFLCRMLEIVEILLQQSGCCSFLPATKSLLLYLLINCVDFSRSIQSGSEQGEAVKDSLLEKAGKMIGQMWEGSENNNSCTCKIEVQETMLDLIPISLFLLLKKEGATSFVRTLSSERKDVSILWTRSMRERMSQALKLHLCRTLREEQEGKIGFERMPKIVYNEHIESDWLGCEDFGYYLSHLESSSSMVSPTDIVQFRQLILQRLADASTGLSTQAILLSLLANIMEENHVLQFEEDAHAVKQSEETEEAGKEDSSRFAEFKILAGLLKEDAMYQEEAGRGGGGGNRSPSRERMMVQMNVMRVCRWMVKASPDSSSTVSSTVSLCIQLGIADFVDSVLKQCISCMFVSRKPGEETNVLGGSTAGDSVDSQSESDCILQLTLAAIRFASDFARYPEGLNRWEREQGIVHVLLLCLQSDHSDIIQAAIECMGHVCSSQLLHAALIRGHFHLLLLRQLLRDVFAMTDGADRVTVSIVSIRTRCLSTCQALYSFAFGKHNTQEIQEELVCLLTAPMLERLDSAAEFLGIFAAEHRTPDLVWGSCNRRELRSLVKKTFKHLNVTSPQINEQPPSWPSLTGSPSVSEESASMSNDIAKFSYSNICNLTRVGGIYIEIFNDQPNWPLEDPATLLGKLFDAMAHGVEGNEMTDNQKVEAMKAALNIAKRLPSSSVLSSPTRIVLLADLLPAQEDFWEQEVLSGDQGSEGTSANSKQGKWKLYVLVFELLAVGSQDSRAAKILCEQGVAQRLLGFLNASLGIFSPSLCLDESHQAEAFDSSASCRELKDCLESVVVSTLRCLRQVSRFLPSQFRRLCQESYLTVLLLLLFKDSIPMSLRAEAASSISEFCTSENAERMKEYLKMVCPRHLVSELARPRKEDNQILHVVLAVDQDVKTEESEWNRDDCQEVLTFLCESRQNFSWEISRLSYLEKQESRRVGDYLIDNLNILLKEGKDQSQLIKDPASFFRICSEEVKHNTDTNEAIAEWPDGCERLKQVLESLGWLARGGLVPRSVWDEKAICLVPSLMKVLSAMSRSSHPIRPSQLRQIMRVLLPAVSCEGVSEFFRIPDNVRSLIWMVMEGSRHEDAAGEEVLAASVHILAAMMRENSSIVEVSEWKLPGTDGVCSSCFKTASCFPS</sequence>